<proteinExistence type="predicted"/>
<dbReference type="Proteomes" id="UP001055200">
    <property type="component" value="Chromosome"/>
</dbReference>
<evidence type="ECO:0000256" key="1">
    <source>
        <dbReference type="SAM" id="MobiDB-lite"/>
    </source>
</evidence>
<dbReference type="EMBL" id="CP092365">
    <property type="protein sequence ID" value="ULN52964.1"/>
    <property type="molecule type" value="Genomic_DNA"/>
</dbReference>
<protein>
    <submittedName>
        <fullName evidence="2">Uncharacterized protein</fullName>
    </submittedName>
</protein>
<sequence length="110" mass="11281">MSTEGLASAAGEAEATLAASVVSGVLPPPATTASALDGALAVLVAATEARRADADTADHTWASRQATALAESPPQLQEQDGHNAERIQRVPQRFPMPTVVPRAPGAVFRI</sequence>
<dbReference type="RefSeq" id="WP_240171223.1">
    <property type="nucleotide sequence ID" value="NZ_CP092365.1"/>
</dbReference>
<feature type="compositionally biased region" description="Basic and acidic residues" evidence="1">
    <location>
        <begin position="79"/>
        <end position="88"/>
    </location>
</feature>
<evidence type="ECO:0000313" key="2">
    <source>
        <dbReference type="EMBL" id="ULN52964.1"/>
    </source>
</evidence>
<gene>
    <name evidence="2" type="ORF">MIU77_00795</name>
</gene>
<feature type="region of interest" description="Disordered" evidence="1">
    <location>
        <begin position="65"/>
        <end position="98"/>
    </location>
</feature>
<reference evidence="2" key="1">
    <citation type="submission" date="2022-08" db="EMBL/GenBank/DDBJ databases">
        <title>Complete genome sequence of 14 non-tuberculosis mycobacteria type-strains.</title>
        <authorList>
            <person name="Igarashi Y."/>
            <person name="Osugi A."/>
            <person name="Mitarai S."/>
        </authorList>
    </citation>
    <scope>NUCLEOTIDE SEQUENCE</scope>
    <source>
        <strain evidence="2">DSM 45575</strain>
    </source>
</reference>
<organism evidence="2 3">
    <name type="scientific">Mycolicibacillus parakoreensis</name>
    <dbReference type="NCBI Taxonomy" id="1069221"/>
    <lineage>
        <taxon>Bacteria</taxon>
        <taxon>Bacillati</taxon>
        <taxon>Actinomycetota</taxon>
        <taxon>Actinomycetes</taxon>
        <taxon>Mycobacteriales</taxon>
        <taxon>Mycobacteriaceae</taxon>
        <taxon>Mycolicibacillus</taxon>
    </lineage>
</organism>
<accession>A0ABY3TZ35</accession>
<keyword evidence="3" id="KW-1185">Reference proteome</keyword>
<name>A0ABY3TZ35_9MYCO</name>
<evidence type="ECO:0000313" key="3">
    <source>
        <dbReference type="Proteomes" id="UP001055200"/>
    </source>
</evidence>